<accession>A0AA35WA90</accession>
<dbReference type="SUPFAM" id="SSF53686">
    <property type="entry name" value="Tryptophan synthase beta subunit-like PLP-dependent enzymes"/>
    <property type="match status" value="1"/>
</dbReference>
<dbReference type="Gene3D" id="3.40.50.1100">
    <property type="match status" value="2"/>
</dbReference>
<dbReference type="InterPro" id="IPR050214">
    <property type="entry name" value="Cys_Synth/Cystath_Beta-Synth"/>
</dbReference>
<dbReference type="Pfam" id="PF00291">
    <property type="entry name" value="PALP"/>
    <property type="match status" value="1"/>
</dbReference>
<dbReference type="Proteomes" id="UP001174909">
    <property type="component" value="Unassembled WGS sequence"/>
</dbReference>
<dbReference type="AlphaFoldDB" id="A0AA35WA90"/>
<dbReference type="CDD" id="cd01561">
    <property type="entry name" value="CBS_like"/>
    <property type="match status" value="1"/>
</dbReference>
<dbReference type="FunFam" id="3.40.50.1100:FF:000003">
    <property type="entry name" value="Cystathionine beta-synthase"/>
    <property type="match status" value="1"/>
</dbReference>
<reference evidence="5" key="1">
    <citation type="submission" date="2023-03" db="EMBL/GenBank/DDBJ databases">
        <authorList>
            <person name="Steffen K."/>
            <person name="Cardenas P."/>
        </authorList>
    </citation>
    <scope>NUCLEOTIDE SEQUENCE</scope>
</reference>
<evidence type="ECO:0000256" key="1">
    <source>
        <dbReference type="ARBA" id="ARBA00001933"/>
    </source>
</evidence>
<dbReference type="InterPro" id="IPR001926">
    <property type="entry name" value="TrpB-like_PALP"/>
</dbReference>
<comment type="caution">
    <text evidence="5">The sequence shown here is derived from an EMBL/GenBank/DDBJ whole genome shotgun (WGS) entry which is preliminary data.</text>
</comment>
<comment type="cofactor">
    <cofactor evidence="1">
        <name>pyridoxal 5'-phosphate</name>
        <dbReference type="ChEBI" id="CHEBI:597326"/>
    </cofactor>
</comment>
<dbReference type="GO" id="GO:0009069">
    <property type="term" value="P:serine family amino acid metabolic process"/>
    <property type="evidence" value="ECO:0007669"/>
    <property type="project" value="UniProtKB-ARBA"/>
</dbReference>
<evidence type="ECO:0000256" key="2">
    <source>
        <dbReference type="ARBA" id="ARBA00007103"/>
    </source>
</evidence>
<proteinExistence type="inferred from homology"/>
<sequence>MRGNTLAPSKEFLEFIERYPPLKAIGNTPTTQVSLDYDTGNAHVFAKYEHLNPGGSIKDRPVLRMLVEAILAGDLTKDKTILDATSGNAGIAYAMIGAVLGYKVSLVMPENASEERKKRLIAHGAEIIATDPMLGYDETLYEVKRRYESDPDRYFWCDQYSNLNNPQAHYDTTAEEIISQVPQVTHFVAGVGTGGTISGVGRRLKEHDAGIKIVGINPPEWPGVEGLKPLGEGHIIPNTFDQSVVDEMLPIDVDEARTVSLELSAKGLFAGQSSGAYMLGALKTAKKAGTGAVVTVFNDIGERYFSTGMWDRR</sequence>
<organism evidence="5 6">
    <name type="scientific">Geodia barretti</name>
    <name type="common">Barrett's horny sponge</name>
    <dbReference type="NCBI Taxonomy" id="519541"/>
    <lineage>
        <taxon>Eukaryota</taxon>
        <taxon>Metazoa</taxon>
        <taxon>Porifera</taxon>
        <taxon>Demospongiae</taxon>
        <taxon>Heteroscleromorpha</taxon>
        <taxon>Tetractinellida</taxon>
        <taxon>Astrophorina</taxon>
        <taxon>Geodiidae</taxon>
        <taxon>Geodia</taxon>
    </lineage>
</organism>
<comment type="similarity">
    <text evidence="2">Belongs to the cysteine synthase/cystathionine beta-synthase family.</text>
</comment>
<dbReference type="EMBL" id="CASHTH010001308">
    <property type="protein sequence ID" value="CAI8013898.1"/>
    <property type="molecule type" value="Genomic_DNA"/>
</dbReference>
<evidence type="ECO:0000313" key="5">
    <source>
        <dbReference type="EMBL" id="CAI8013898.1"/>
    </source>
</evidence>
<evidence type="ECO:0000256" key="3">
    <source>
        <dbReference type="ARBA" id="ARBA00022898"/>
    </source>
</evidence>
<dbReference type="GO" id="GO:0044272">
    <property type="term" value="P:sulfur compound biosynthetic process"/>
    <property type="evidence" value="ECO:0007669"/>
    <property type="project" value="UniProtKB-ARBA"/>
</dbReference>
<evidence type="ECO:0000313" key="6">
    <source>
        <dbReference type="Proteomes" id="UP001174909"/>
    </source>
</evidence>
<keyword evidence="3" id="KW-0663">Pyridoxal phosphate</keyword>
<feature type="domain" description="Tryptophan synthase beta chain-like PALP" evidence="4">
    <location>
        <begin position="24"/>
        <end position="298"/>
    </location>
</feature>
<protein>
    <submittedName>
        <fullName evidence="5">Cysteine synthase</fullName>
    </submittedName>
</protein>
<gene>
    <name evidence="5" type="ORF">GBAR_LOCUS8750</name>
</gene>
<dbReference type="InterPro" id="IPR036052">
    <property type="entry name" value="TrpB-like_PALP_sf"/>
</dbReference>
<dbReference type="PANTHER" id="PTHR10314">
    <property type="entry name" value="CYSTATHIONINE BETA-SYNTHASE"/>
    <property type="match status" value="1"/>
</dbReference>
<evidence type="ECO:0000259" key="4">
    <source>
        <dbReference type="Pfam" id="PF00291"/>
    </source>
</evidence>
<dbReference type="GO" id="GO:0006534">
    <property type="term" value="P:cysteine metabolic process"/>
    <property type="evidence" value="ECO:0007669"/>
    <property type="project" value="UniProtKB-ARBA"/>
</dbReference>
<name>A0AA35WA90_GEOBA</name>
<keyword evidence="6" id="KW-1185">Reference proteome</keyword>